<protein>
    <recommendedName>
        <fullName evidence="2">alpha-L-rhamnosidase</fullName>
        <ecNumber evidence="2">3.2.1.40</ecNumber>
    </recommendedName>
</protein>
<dbReference type="Pfam" id="PF17390">
    <property type="entry name" value="Bac_rhamnosid_C"/>
    <property type="match status" value="1"/>
</dbReference>
<dbReference type="PANTHER" id="PTHR33307">
    <property type="entry name" value="ALPHA-RHAMNOSIDASE (EUROFUNG)"/>
    <property type="match status" value="1"/>
</dbReference>
<evidence type="ECO:0000259" key="8">
    <source>
        <dbReference type="Pfam" id="PF17390"/>
    </source>
</evidence>
<dbReference type="InterPro" id="IPR012341">
    <property type="entry name" value="6hp_glycosidase-like_sf"/>
</dbReference>
<dbReference type="Pfam" id="PF08531">
    <property type="entry name" value="Bac_rhamnosid_N"/>
    <property type="match status" value="1"/>
</dbReference>
<dbReference type="Pfam" id="PF05592">
    <property type="entry name" value="Bac_rhamnosid"/>
    <property type="match status" value="1"/>
</dbReference>
<keyword evidence="4" id="KW-0732">Signal</keyword>
<dbReference type="EMBL" id="JACYGY010000001">
    <property type="protein sequence ID" value="MBE9461495.1"/>
    <property type="molecule type" value="Genomic_DNA"/>
</dbReference>
<dbReference type="InterPro" id="IPR035396">
    <property type="entry name" value="Bac_rhamnosid6H"/>
</dbReference>
<feature type="domain" description="Alpha-L-rhamnosidase concanavalin-like" evidence="5">
    <location>
        <begin position="360"/>
        <end position="472"/>
    </location>
</feature>
<dbReference type="Gene3D" id="1.50.10.10">
    <property type="match status" value="1"/>
</dbReference>
<reference evidence="10" key="1">
    <citation type="submission" date="2023-07" db="EMBL/GenBank/DDBJ databases">
        <title>Dyadobacter sp. nov 'subterranea' isolated from contaminted grondwater.</title>
        <authorList>
            <person name="Szabo I."/>
            <person name="Al-Omari J."/>
            <person name="Szerdahelyi S.G."/>
            <person name="Rado J."/>
        </authorList>
    </citation>
    <scope>NUCLEOTIDE SEQUENCE [LARGE SCALE GENOMIC DNA]</scope>
    <source>
        <strain evidence="10">UP-52</strain>
    </source>
</reference>
<organism evidence="9 10">
    <name type="scientific">Dyadobacter subterraneus</name>
    <dbReference type="NCBI Taxonomy" id="2773304"/>
    <lineage>
        <taxon>Bacteria</taxon>
        <taxon>Pseudomonadati</taxon>
        <taxon>Bacteroidota</taxon>
        <taxon>Cytophagia</taxon>
        <taxon>Cytophagales</taxon>
        <taxon>Spirosomataceae</taxon>
        <taxon>Dyadobacter</taxon>
    </lineage>
</organism>
<comment type="caution">
    <text evidence="9">The sequence shown here is derived from an EMBL/GenBank/DDBJ whole genome shotgun (WGS) entry which is preliminary data.</text>
</comment>
<dbReference type="Pfam" id="PF17389">
    <property type="entry name" value="Bac_rhamnosid6H"/>
    <property type="match status" value="1"/>
</dbReference>
<keyword evidence="10" id="KW-1185">Reference proteome</keyword>
<feature type="domain" description="Alpha-L-rhamnosidase C-terminal" evidence="8">
    <location>
        <begin position="812"/>
        <end position="887"/>
    </location>
</feature>
<sequence length="922" mass="104040">MKKIFALIFTAALLFPAAAICADLLTDKLTCEYIENPLGIDTAIPRLSWTLRADERGAKQSAYEIIISDNATGILAGKGNYWESGKVVSNQSLHINYQGKLLKSFIRYYWSVRVYDQDGKVSAWSKPAWFETAMLNPSDWQAKWIGDGSKQFEREEDFYKTDPSPLFRKKFKINKKVKSARLYVSGLGYYEAYVNGQKIGDHMLDPGWTAYQKQAFYVVYDVTGHIKKGENAAGIMLGKGWYDALPLRLFGKFNLRDVQWTGRPVVKSQLRIQYEDGSVETILTDKSWQTAPGPVVKNSVYLGEDYDARLEKRGWNMAGKISADWKNATESDGPPGILSVQMQPAIRVTKIVKPVKITESKPGVFIFDMGQNFAGVARIHVNGPEGTKISLRYGEDLNRDGSLNILTTVAGQIKQKGTGGPGAPDVAWQQDNYILKGEGKETWNPRFTFHGFRYVEVSGWPGKPMLDDLEGLRLNSDLTSSGEFSSSNAMINRINEMAQWTFLSNVFSVQSDCPAREKFGYGGDIVATAESFLYNFDMANFYRKAVQDFVNDQRPQGGMTETAPYVGIADRGPGDDSGPLGWQLAYPYMIKQLYDFYGDKRVLEENYDVFHKQIEFLIGKADGNLFYHDISDHESLDTKPEAFSASSFYYHHLKLMTEFAGILGKSSDSLKYAKLTDRVKKAIVEKFYVPGAGRFDNATQAAQIFALYYDLAPTTEKEVVFGVLEKEIERKNGHLSTGIFSTKMMFDVFRNKNRNDIAYQIANQKDFPGWGHMVESGATTLWETWAYSDGIYSHNHPMFGSVIEWFYRSLLGINSLSAGFEKIQIRPVPAGDLTWAKGSYLSIRGRIGSSWKVENGQFKLDISIPANCTSEIWIPVQNRDQLVLENNKSVKKSDVIRYLRFENGSQVYEVGSGNYSFSIRWK</sequence>
<evidence type="ECO:0000256" key="2">
    <source>
        <dbReference type="ARBA" id="ARBA00012652"/>
    </source>
</evidence>
<comment type="catalytic activity">
    <reaction evidence="1">
        <text>Hydrolysis of terminal non-reducing alpha-L-rhamnose residues in alpha-L-rhamnosides.</text>
        <dbReference type="EC" id="3.2.1.40"/>
    </reaction>
</comment>
<dbReference type="Gene3D" id="2.60.420.10">
    <property type="entry name" value="Maltose phosphorylase, domain 3"/>
    <property type="match status" value="1"/>
</dbReference>
<feature type="domain" description="Bacterial alpha-L-rhamnosidase N-terminal" evidence="6">
    <location>
        <begin position="175"/>
        <end position="350"/>
    </location>
</feature>
<dbReference type="PIRSF" id="PIRSF010631">
    <property type="entry name" value="A-rhamnsds"/>
    <property type="match status" value="1"/>
</dbReference>
<dbReference type="Pfam" id="PF25788">
    <property type="entry name" value="Ig_Rha78A_N"/>
    <property type="match status" value="1"/>
</dbReference>
<dbReference type="InterPro" id="IPR008979">
    <property type="entry name" value="Galactose-bd-like_sf"/>
</dbReference>
<dbReference type="RefSeq" id="WP_194119769.1">
    <property type="nucleotide sequence ID" value="NZ_JACYGY010000001.1"/>
</dbReference>
<evidence type="ECO:0000313" key="9">
    <source>
        <dbReference type="EMBL" id="MBE9461495.1"/>
    </source>
</evidence>
<evidence type="ECO:0000259" key="7">
    <source>
        <dbReference type="Pfam" id="PF17389"/>
    </source>
</evidence>
<dbReference type="SUPFAM" id="SSF49785">
    <property type="entry name" value="Galactose-binding domain-like"/>
    <property type="match status" value="1"/>
</dbReference>
<dbReference type="InterPro" id="IPR008902">
    <property type="entry name" value="Rhamnosid_concanavalin"/>
</dbReference>
<dbReference type="InterPro" id="IPR016007">
    <property type="entry name" value="Alpha_rhamnosid"/>
</dbReference>
<dbReference type="GO" id="GO:0016787">
    <property type="term" value="F:hydrolase activity"/>
    <property type="evidence" value="ECO:0007669"/>
    <property type="project" value="UniProtKB-KW"/>
</dbReference>
<feature type="domain" description="Alpha-L-rhamnosidase six-hairpin glycosidase" evidence="7">
    <location>
        <begin position="481"/>
        <end position="809"/>
    </location>
</feature>
<evidence type="ECO:0000256" key="1">
    <source>
        <dbReference type="ARBA" id="ARBA00001445"/>
    </source>
</evidence>
<dbReference type="PANTHER" id="PTHR33307:SF6">
    <property type="entry name" value="ALPHA-RHAMNOSIDASE (EUROFUNG)-RELATED"/>
    <property type="match status" value="1"/>
</dbReference>
<dbReference type="SUPFAM" id="SSF48208">
    <property type="entry name" value="Six-hairpin glycosidases"/>
    <property type="match status" value="1"/>
</dbReference>
<name>A0ABR9W7Q8_9BACT</name>
<dbReference type="InterPro" id="IPR008928">
    <property type="entry name" value="6-hairpin_glycosidase_sf"/>
</dbReference>
<gene>
    <name evidence="9" type="ORF">IEE83_06340</name>
</gene>
<dbReference type="InterPro" id="IPR013783">
    <property type="entry name" value="Ig-like_fold"/>
</dbReference>
<evidence type="ECO:0000259" key="6">
    <source>
        <dbReference type="Pfam" id="PF08531"/>
    </source>
</evidence>
<evidence type="ECO:0000259" key="5">
    <source>
        <dbReference type="Pfam" id="PF05592"/>
    </source>
</evidence>
<dbReference type="InterPro" id="IPR013737">
    <property type="entry name" value="Bac_rhamnosid_N"/>
</dbReference>
<dbReference type="Gene3D" id="2.60.40.10">
    <property type="entry name" value="Immunoglobulins"/>
    <property type="match status" value="1"/>
</dbReference>
<proteinExistence type="predicted"/>
<dbReference type="Proteomes" id="UP000634134">
    <property type="component" value="Unassembled WGS sequence"/>
</dbReference>
<dbReference type="EC" id="3.2.1.40" evidence="2"/>
<evidence type="ECO:0000256" key="3">
    <source>
        <dbReference type="ARBA" id="ARBA00022801"/>
    </source>
</evidence>
<evidence type="ECO:0000313" key="10">
    <source>
        <dbReference type="Proteomes" id="UP000634134"/>
    </source>
</evidence>
<keyword evidence="3 9" id="KW-0378">Hydrolase</keyword>
<dbReference type="Gene3D" id="2.60.120.260">
    <property type="entry name" value="Galactose-binding domain-like"/>
    <property type="match status" value="2"/>
</dbReference>
<evidence type="ECO:0000256" key="4">
    <source>
        <dbReference type="SAM" id="SignalP"/>
    </source>
</evidence>
<feature type="signal peptide" evidence="4">
    <location>
        <begin position="1"/>
        <end position="21"/>
    </location>
</feature>
<dbReference type="InterPro" id="IPR035398">
    <property type="entry name" value="Bac_rhamnosid_C"/>
</dbReference>
<accession>A0ABR9W7Q8</accession>
<feature type="chain" id="PRO_5046385817" description="alpha-L-rhamnosidase" evidence="4">
    <location>
        <begin position="22"/>
        <end position="922"/>
    </location>
</feature>